<dbReference type="InterPro" id="IPR031983">
    <property type="entry name" value="DUF4786"/>
</dbReference>
<keyword evidence="1" id="KW-0732">Signal</keyword>
<evidence type="ECO:0000313" key="2">
    <source>
        <dbReference type="EnsemblMetazoa" id="XP_014244481.1"/>
    </source>
</evidence>
<evidence type="ECO:0000313" key="3">
    <source>
        <dbReference type="Proteomes" id="UP000494040"/>
    </source>
</evidence>
<keyword evidence="3" id="KW-1185">Reference proteome</keyword>
<dbReference type="OrthoDB" id="7700260at2759"/>
<dbReference type="GeneID" id="106663840"/>
<dbReference type="AlphaFoldDB" id="A0A8I6RJK0"/>
<dbReference type="Proteomes" id="UP000494040">
    <property type="component" value="Unassembled WGS sequence"/>
</dbReference>
<accession>A0A8I6RJK0</accession>
<organism evidence="2 3">
    <name type="scientific">Cimex lectularius</name>
    <name type="common">Bed bug</name>
    <name type="synonym">Acanthia lectularia</name>
    <dbReference type="NCBI Taxonomy" id="79782"/>
    <lineage>
        <taxon>Eukaryota</taxon>
        <taxon>Metazoa</taxon>
        <taxon>Ecdysozoa</taxon>
        <taxon>Arthropoda</taxon>
        <taxon>Hexapoda</taxon>
        <taxon>Insecta</taxon>
        <taxon>Pterygota</taxon>
        <taxon>Neoptera</taxon>
        <taxon>Paraneoptera</taxon>
        <taxon>Hemiptera</taxon>
        <taxon>Heteroptera</taxon>
        <taxon>Panheteroptera</taxon>
        <taxon>Cimicomorpha</taxon>
        <taxon>Cimicidae</taxon>
        <taxon>Cimex</taxon>
    </lineage>
</organism>
<dbReference type="Pfam" id="PF16027">
    <property type="entry name" value="DUF4786"/>
    <property type="match status" value="1"/>
</dbReference>
<protein>
    <recommendedName>
        <fullName evidence="4">CPR type cuticle protein</fullName>
    </recommendedName>
</protein>
<dbReference type="OMA" id="KPDSTIH"/>
<dbReference type="KEGG" id="clec:106663840"/>
<sequence>MGCTVFEKTILTMRLIVALVFLSGVNSAEESGGRQAKSLSYFTDSYLDGPPVVLDGVADEYSDYSDQLASYADGNELSSRARPGRPKPDSPVYYIRLPPSPYMLVPGLGYVSRPPTLRPPPVVQPRPPSQFINLPLEFISNGKPTGVYTFPQDSPVVNLNKGPYLYNGRPSDIFLLRNTYNALYEDALQNFYP</sequence>
<evidence type="ECO:0000256" key="1">
    <source>
        <dbReference type="SAM" id="SignalP"/>
    </source>
</evidence>
<dbReference type="EnsemblMetazoa" id="XM_014388995.2">
    <property type="protein sequence ID" value="XP_014244481.1"/>
    <property type="gene ID" value="LOC106663840"/>
</dbReference>
<proteinExistence type="predicted"/>
<evidence type="ECO:0008006" key="4">
    <source>
        <dbReference type="Google" id="ProtNLM"/>
    </source>
</evidence>
<dbReference type="RefSeq" id="XP_014244481.1">
    <property type="nucleotide sequence ID" value="XM_014388995.2"/>
</dbReference>
<feature type="chain" id="PRO_5035170487" description="CPR type cuticle protein" evidence="1">
    <location>
        <begin position="28"/>
        <end position="193"/>
    </location>
</feature>
<name>A0A8I6RJK0_CIMLE</name>
<reference evidence="2" key="1">
    <citation type="submission" date="2022-01" db="UniProtKB">
        <authorList>
            <consortium name="EnsemblMetazoa"/>
        </authorList>
    </citation>
    <scope>IDENTIFICATION</scope>
</reference>
<feature type="signal peptide" evidence="1">
    <location>
        <begin position="1"/>
        <end position="27"/>
    </location>
</feature>